<proteinExistence type="predicted"/>
<reference evidence="2" key="1">
    <citation type="submission" date="2019-08" db="EMBL/GenBank/DDBJ databases">
        <authorList>
            <person name="Kucharzyk K."/>
            <person name="Murdoch R.W."/>
            <person name="Higgins S."/>
            <person name="Loffler F."/>
        </authorList>
    </citation>
    <scope>NUCLEOTIDE SEQUENCE</scope>
</reference>
<evidence type="ECO:0000256" key="1">
    <source>
        <dbReference type="SAM" id="Phobius"/>
    </source>
</evidence>
<accession>A0A644Z9W7</accession>
<gene>
    <name evidence="2" type="ORF">SDC9_84295</name>
</gene>
<feature type="transmembrane region" description="Helical" evidence="1">
    <location>
        <begin position="86"/>
        <end position="105"/>
    </location>
</feature>
<keyword evidence="1" id="KW-0812">Transmembrane</keyword>
<keyword evidence="1" id="KW-0472">Membrane</keyword>
<evidence type="ECO:0000313" key="2">
    <source>
        <dbReference type="EMBL" id="MPM37676.1"/>
    </source>
</evidence>
<keyword evidence="1" id="KW-1133">Transmembrane helix</keyword>
<protein>
    <submittedName>
        <fullName evidence="2">Uncharacterized protein</fullName>
    </submittedName>
</protein>
<name>A0A644Z9W7_9ZZZZ</name>
<comment type="caution">
    <text evidence="2">The sequence shown here is derived from an EMBL/GenBank/DDBJ whole genome shotgun (WGS) entry which is preliminary data.</text>
</comment>
<dbReference type="AlphaFoldDB" id="A0A644Z9W7"/>
<dbReference type="EMBL" id="VSSQ01008027">
    <property type="protein sequence ID" value="MPM37676.1"/>
    <property type="molecule type" value="Genomic_DNA"/>
</dbReference>
<sequence length="137" mass="15709">MCVHSYHGCVGIAFQILLTQFHIFSRNIHADDGIAIGCQLFHDPPVASGHFQNTFCPGEFFSDEIDLFVQILLHAGNIRFIHTEQALRIQLVSIIIIHYVLSLYYRVVVYKAPLQGPYYTVKNAVDWFNILLRDDSQ</sequence>
<organism evidence="2">
    <name type="scientific">bioreactor metagenome</name>
    <dbReference type="NCBI Taxonomy" id="1076179"/>
    <lineage>
        <taxon>unclassified sequences</taxon>
        <taxon>metagenomes</taxon>
        <taxon>ecological metagenomes</taxon>
    </lineage>
</organism>